<name>A0AA40YS62_WEICO</name>
<protein>
    <submittedName>
        <fullName evidence="2">Uncharacterized protein</fullName>
    </submittedName>
</protein>
<keyword evidence="1" id="KW-1133">Transmembrane helix</keyword>
<dbReference type="RefSeq" id="WP_199468345.1">
    <property type="nucleotide sequence ID" value="NZ_JAAOCP010000017.1"/>
</dbReference>
<comment type="caution">
    <text evidence="2">The sequence shown here is derived from an EMBL/GenBank/DDBJ whole genome shotgun (WGS) entry which is preliminary data.</text>
</comment>
<gene>
    <name evidence="2" type="ORF">HAU20_10705</name>
</gene>
<accession>A0AA40YS62</accession>
<dbReference type="Proteomes" id="UP000728106">
    <property type="component" value="Unassembled WGS sequence"/>
</dbReference>
<organism evidence="2 3">
    <name type="scientific">Weissella confusa</name>
    <name type="common">Lactobacillus confusus</name>
    <dbReference type="NCBI Taxonomy" id="1583"/>
    <lineage>
        <taxon>Bacteria</taxon>
        <taxon>Bacillati</taxon>
        <taxon>Bacillota</taxon>
        <taxon>Bacilli</taxon>
        <taxon>Lactobacillales</taxon>
        <taxon>Lactobacillaceae</taxon>
        <taxon>Weissella</taxon>
    </lineage>
</organism>
<sequence length="242" mass="28380">MINQLNPQAVTSVTLRYYAAESPFNPIGPTIKDRLSNLRFMLANQPKLILISVVWVLYNSLMGALTLFTALCYFLIDWLKYSIYMIMPAVIIATYFTRDIQNLKGTFVGILTYTILLGFTMTIVNVFTFRRDRYDELITSVFENLSFNRFPIMTFWEFKDNQFKAHNIYANPLDWDEQGYVSKTDFVLNSNHDLLEDNDKQLMDAWRNKLLKLNRDANSRLWQDYLLNEHSVTEFIGTTILV</sequence>
<evidence type="ECO:0000313" key="3">
    <source>
        <dbReference type="Proteomes" id="UP000728106"/>
    </source>
</evidence>
<feature type="transmembrane region" description="Helical" evidence="1">
    <location>
        <begin position="110"/>
        <end position="129"/>
    </location>
</feature>
<evidence type="ECO:0000313" key="2">
    <source>
        <dbReference type="EMBL" id="MBJ7639841.1"/>
    </source>
</evidence>
<evidence type="ECO:0000256" key="1">
    <source>
        <dbReference type="SAM" id="Phobius"/>
    </source>
</evidence>
<reference evidence="2 3" key="1">
    <citation type="journal article" date="2021" name="Int. J. Food Microbiol.">
        <title>Safety demonstration of a microbial species for use in the food chain: Weissella confusa.</title>
        <authorList>
            <person name="Bourdichon F."/>
            <person name="Patrone V."/>
            <person name="Fontana A."/>
            <person name="Milani G."/>
            <person name="Morelli L."/>
        </authorList>
    </citation>
    <scope>NUCLEOTIDE SEQUENCE [LARGE SCALE GENOMIC DNA]</scope>
    <source>
        <strain evidence="2 3">CCUG 43002</strain>
    </source>
</reference>
<keyword evidence="3" id="KW-1185">Reference proteome</keyword>
<dbReference type="AlphaFoldDB" id="A0AA40YS62"/>
<keyword evidence="1" id="KW-0812">Transmembrane</keyword>
<proteinExistence type="predicted"/>
<dbReference type="EMBL" id="JAAOCP010000017">
    <property type="protein sequence ID" value="MBJ7639841.1"/>
    <property type="molecule type" value="Genomic_DNA"/>
</dbReference>
<keyword evidence="1" id="KW-0472">Membrane</keyword>
<feature type="transmembrane region" description="Helical" evidence="1">
    <location>
        <begin position="48"/>
        <end position="76"/>
    </location>
</feature>
<feature type="transmembrane region" description="Helical" evidence="1">
    <location>
        <begin position="82"/>
        <end position="98"/>
    </location>
</feature>